<proteinExistence type="inferred from homology"/>
<dbReference type="Proteomes" id="UP000240811">
    <property type="component" value="Unassembled WGS sequence"/>
</dbReference>
<evidence type="ECO:0000256" key="4">
    <source>
        <dbReference type="RuleBase" id="RU004514"/>
    </source>
</evidence>
<dbReference type="PANTHER" id="PTHR10146">
    <property type="entry name" value="PROLINE SYNTHETASE CO-TRANSCRIBED BACTERIAL HOMOLOG PROTEIN"/>
    <property type="match status" value="1"/>
</dbReference>
<sequence length="218" mass="24591">MSLENKLQEYRRQIAKSEEAANRPKNSVSLVAVSKMVDSKTIYSALTYGQMIFAENKLQEAKTKWSSLKKDWPVELRFIGSLQSNKVSEIVSIFDVIETVDREKIAYLLSIEMKKQKRYLPIYIQVNTGCEHQKSGVMPKDAKKLVDVCKNQYGLNVEGLMCIPPLKFNPGPHFCLLAKIARECGIKKLSMGMTKDYEIAIAFGATSVRIGTGIFGER</sequence>
<comment type="similarity">
    <text evidence="2 4">Belongs to the pyridoxal phosphate-binding protein YggS/PROSC family.</text>
</comment>
<comment type="cofactor">
    <cofactor evidence="3">
        <name>pyridoxal 5'-phosphate</name>
        <dbReference type="ChEBI" id="CHEBI:597326"/>
    </cofactor>
</comment>
<name>A0A2T4VZ05_9HYPH</name>
<keyword evidence="1 2" id="KW-0663">Pyridoxal phosphate</keyword>
<feature type="domain" description="Alanine racemase N-terminal" evidence="5">
    <location>
        <begin position="11"/>
        <end position="217"/>
    </location>
</feature>
<dbReference type="PIRSF" id="PIRSF004848">
    <property type="entry name" value="YBL036c_PLPDEIII"/>
    <property type="match status" value="1"/>
</dbReference>
<dbReference type="EMBL" id="PSQJ01000001">
    <property type="protein sequence ID" value="PTL87007.1"/>
    <property type="molecule type" value="Genomic_DNA"/>
</dbReference>
<dbReference type="InterPro" id="IPR011078">
    <property type="entry name" value="PyrdxlP_homeostasis"/>
</dbReference>
<accession>A0A2T4VZ05</accession>
<evidence type="ECO:0000256" key="2">
    <source>
        <dbReference type="HAMAP-Rule" id="MF_02087"/>
    </source>
</evidence>
<dbReference type="PANTHER" id="PTHR10146:SF14">
    <property type="entry name" value="PYRIDOXAL PHOSPHATE HOMEOSTASIS PROTEIN"/>
    <property type="match status" value="1"/>
</dbReference>
<dbReference type="InterPro" id="IPR001608">
    <property type="entry name" value="Ala_racemase_N"/>
</dbReference>
<gene>
    <name evidence="6" type="ORF">C4617_00965</name>
</gene>
<evidence type="ECO:0000256" key="3">
    <source>
        <dbReference type="PIRSR" id="PIRSR004848-1"/>
    </source>
</evidence>
<dbReference type="Gene3D" id="3.20.20.10">
    <property type="entry name" value="Alanine racemase"/>
    <property type="match status" value="1"/>
</dbReference>
<evidence type="ECO:0000259" key="5">
    <source>
        <dbReference type="Pfam" id="PF01168"/>
    </source>
</evidence>
<comment type="caution">
    <text evidence="6">The sequence shown here is derived from an EMBL/GenBank/DDBJ whole genome shotgun (WGS) entry which is preliminary data.</text>
</comment>
<protein>
    <recommendedName>
        <fullName evidence="2">Pyridoxal phosphate homeostasis protein</fullName>
        <shortName evidence="2">PLP homeostasis protein</shortName>
    </recommendedName>
</protein>
<organism evidence="6 7">
    <name type="scientific">Candidatus Liberibacter europaeus</name>
    <dbReference type="NCBI Taxonomy" id="744859"/>
    <lineage>
        <taxon>Bacteria</taxon>
        <taxon>Pseudomonadati</taxon>
        <taxon>Pseudomonadota</taxon>
        <taxon>Alphaproteobacteria</taxon>
        <taxon>Hyphomicrobiales</taxon>
        <taxon>Rhizobiaceae</taxon>
        <taxon>Liberibacter</taxon>
    </lineage>
</organism>
<evidence type="ECO:0000256" key="1">
    <source>
        <dbReference type="ARBA" id="ARBA00022898"/>
    </source>
</evidence>
<dbReference type="NCBIfam" id="TIGR00044">
    <property type="entry name" value="YggS family pyridoxal phosphate-dependent enzyme"/>
    <property type="match status" value="1"/>
</dbReference>
<dbReference type="FunFam" id="3.20.20.10:FF:000018">
    <property type="entry name" value="Pyridoxal phosphate homeostasis protein"/>
    <property type="match status" value="1"/>
</dbReference>
<dbReference type="HAMAP" id="MF_02087">
    <property type="entry name" value="PLP_homeostasis"/>
    <property type="match status" value="1"/>
</dbReference>
<dbReference type="AlphaFoldDB" id="A0A2T4VZ05"/>
<comment type="function">
    <text evidence="2">Pyridoxal 5'-phosphate (PLP)-binding protein, which is involved in PLP homeostasis.</text>
</comment>
<dbReference type="Pfam" id="PF01168">
    <property type="entry name" value="Ala_racemase_N"/>
    <property type="match status" value="1"/>
</dbReference>
<feature type="modified residue" description="N6-(pyridoxal phosphate)lysine" evidence="2 3">
    <location>
        <position position="35"/>
    </location>
</feature>
<dbReference type="CDD" id="cd00635">
    <property type="entry name" value="PLPDE_III_YBL036c_like"/>
    <property type="match status" value="1"/>
</dbReference>
<reference evidence="7" key="1">
    <citation type="submission" date="2018-02" db="EMBL/GenBank/DDBJ databases">
        <title>Genome sequence of Candidatus Liberibacter europaeus.</title>
        <authorList>
            <person name="Frampton R.A."/>
            <person name="Thompson S.M."/>
            <person name="David C."/>
            <person name="Addison S.M."/>
            <person name="Smith G.R."/>
        </authorList>
    </citation>
    <scope>NUCLEOTIDE SEQUENCE [LARGE SCALE GENOMIC DNA]</scope>
</reference>
<evidence type="ECO:0000313" key="7">
    <source>
        <dbReference type="Proteomes" id="UP000240811"/>
    </source>
</evidence>
<dbReference type="GO" id="GO:0030170">
    <property type="term" value="F:pyridoxal phosphate binding"/>
    <property type="evidence" value="ECO:0007669"/>
    <property type="project" value="UniProtKB-UniRule"/>
</dbReference>
<evidence type="ECO:0000313" key="6">
    <source>
        <dbReference type="EMBL" id="PTL87007.1"/>
    </source>
</evidence>
<dbReference type="InterPro" id="IPR029066">
    <property type="entry name" value="PLP-binding_barrel"/>
</dbReference>
<dbReference type="SUPFAM" id="SSF51419">
    <property type="entry name" value="PLP-binding barrel"/>
    <property type="match status" value="1"/>
</dbReference>